<dbReference type="RefSeq" id="WP_123744777.1">
    <property type="nucleotide sequence ID" value="NZ_RJKM01000001.1"/>
</dbReference>
<keyword evidence="1" id="KW-1133">Transmembrane helix</keyword>
<comment type="caution">
    <text evidence="2">The sequence shown here is derived from an EMBL/GenBank/DDBJ whole genome shotgun (WGS) entry which is preliminary data.</text>
</comment>
<proteinExistence type="predicted"/>
<reference evidence="2 3" key="1">
    <citation type="submission" date="2018-11" db="EMBL/GenBank/DDBJ databases">
        <title>Sequencing the genomes of 1000 actinobacteria strains.</title>
        <authorList>
            <person name="Klenk H.-P."/>
        </authorList>
    </citation>
    <scope>NUCLEOTIDE SEQUENCE [LARGE SCALE GENOMIC DNA]</scope>
    <source>
        <strain evidence="2 3">DSM 44231</strain>
    </source>
</reference>
<keyword evidence="1" id="KW-0812">Transmembrane</keyword>
<gene>
    <name evidence="2" type="ORF">EDD40_4638</name>
</gene>
<keyword evidence="3" id="KW-1185">Reference proteome</keyword>
<protein>
    <submittedName>
        <fullName evidence="2">Uncharacterized protein</fullName>
    </submittedName>
</protein>
<evidence type="ECO:0000256" key="1">
    <source>
        <dbReference type="SAM" id="Phobius"/>
    </source>
</evidence>
<feature type="transmembrane region" description="Helical" evidence="1">
    <location>
        <begin position="12"/>
        <end position="33"/>
    </location>
</feature>
<evidence type="ECO:0000313" key="3">
    <source>
        <dbReference type="Proteomes" id="UP000268727"/>
    </source>
</evidence>
<evidence type="ECO:0000313" key="2">
    <source>
        <dbReference type="EMBL" id="ROP39258.1"/>
    </source>
</evidence>
<dbReference type="EMBL" id="RJKM01000001">
    <property type="protein sequence ID" value="ROP39258.1"/>
    <property type="molecule type" value="Genomic_DNA"/>
</dbReference>
<sequence length="214" mass="22880">MSDRRTPSRTSLPRDLSIIASLVVVVTAGWALFGTPALPDNARNVPLAGEEGRQAAPRLAVADFDSGTEYYDHVLAFHDVEELGFLNPAEAEIFTREGAGASRMTVSSKLPEGRVLVAVVRMADREAALRAADELDELQLSFGLVRRPAQDGVTRAVEVVPDPDSGPGAKATARAHYVHGDLVTRVEFNARSVEHLADFGSLLGKQLKALPADG</sequence>
<name>A0A3N1H9W9_9PSEU</name>
<dbReference type="AlphaFoldDB" id="A0A3N1H9W9"/>
<keyword evidence="1" id="KW-0472">Membrane</keyword>
<accession>A0A3N1H9W9</accession>
<dbReference type="Proteomes" id="UP000268727">
    <property type="component" value="Unassembled WGS sequence"/>
</dbReference>
<organism evidence="2 3">
    <name type="scientific">Saccharothrix texasensis</name>
    <dbReference type="NCBI Taxonomy" id="103734"/>
    <lineage>
        <taxon>Bacteria</taxon>
        <taxon>Bacillati</taxon>
        <taxon>Actinomycetota</taxon>
        <taxon>Actinomycetes</taxon>
        <taxon>Pseudonocardiales</taxon>
        <taxon>Pseudonocardiaceae</taxon>
        <taxon>Saccharothrix</taxon>
    </lineage>
</organism>
<dbReference type="OrthoDB" id="3693559at2"/>